<organism evidence="1 2">
    <name type="scientific">Marinobacter similis</name>
    <dbReference type="NCBI Taxonomy" id="1420916"/>
    <lineage>
        <taxon>Bacteria</taxon>
        <taxon>Pseudomonadati</taxon>
        <taxon>Pseudomonadota</taxon>
        <taxon>Gammaproteobacteria</taxon>
        <taxon>Pseudomonadales</taxon>
        <taxon>Marinobacteraceae</taxon>
        <taxon>Marinobacter</taxon>
    </lineage>
</organism>
<dbReference type="AlphaFoldDB" id="W5YLM8"/>
<dbReference type="EMBL" id="CP007151">
    <property type="protein sequence ID" value="AHI29925.1"/>
    <property type="molecule type" value="Genomic_DNA"/>
</dbReference>
<proteinExistence type="predicted"/>
<reference evidence="1 2" key="1">
    <citation type="journal article" date="2014" name="Genome Announc.">
        <title>Draft Genome Sequences of Marinobacter similis A3d10T and Marinobacter salarius R9SW1T.</title>
        <authorList>
            <person name="Ivanova E.P."/>
            <person name="Ng H.J."/>
            <person name="Webb H.K."/>
            <person name="Feng G."/>
            <person name="Oshima K."/>
            <person name="Hattori M."/>
            <person name="Ohkuma M."/>
            <person name="Sergeev A.F."/>
            <person name="Mikhailov V.V."/>
            <person name="Crawford R.J."/>
            <person name="Sawabe T."/>
        </authorList>
    </citation>
    <scope>NUCLEOTIDE SEQUENCE [LARGE SCALE GENOMIC DNA]</scope>
    <source>
        <strain evidence="1 2">A3d10</strain>
    </source>
</reference>
<name>W5YLM8_9GAMM</name>
<evidence type="ECO:0000313" key="2">
    <source>
        <dbReference type="Proteomes" id="UP000061489"/>
    </source>
</evidence>
<dbReference type="KEGG" id="msx:AU14_01115"/>
<gene>
    <name evidence="1" type="ORF">AU14_01115</name>
</gene>
<dbReference type="Proteomes" id="UP000061489">
    <property type="component" value="Chromosome"/>
</dbReference>
<dbReference type="STRING" id="1420916.AU14_01115"/>
<evidence type="ECO:0000313" key="1">
    <source>
        <dbReference type="EMBL" id="AHI29925.1"/>
    </source>
</evidence>
<accession>W5YLM8</accession>
<keyword evidence="2" id="KW-1185">Reference proteome</keyword>
<protein>
    <submittedName>
        <fullName evidence="1">Uncharacterized protein</fullName>
    </submittedName>
</protein>
<dbReference type="HOGENOM" id="CLU_2585566_0_0_6"/>
<sequence length="80" mass="9110">MKTVQKLEKTVWVFWPKVFQTNVTARLEHFTAIKQTESGARTEVSEIGFKVIRCDDAISNIRMDDTDQPVLAGTDTSYCI</sequence>